<dbReference type="Proteomes" id="UP000799750">
    <property type="component" value="Unassembled WGS sequence"/>
</dbReference>
<sequence length="753" mass="77812">MKTFISYALLALPAITHAASFSFSPSGASSSSSSSPSFSRTNSSTILSTSLSSSRTRSRSSSAVITTTSSSVHFIVPTVTSTIPFSFGVVSPSPKPTSSGGSGGFVVVNPANPTESVGFTTTKLPAAHRSDYPDATDLAPLALLGLLFLGAPLDLPVLLFGGGVVVFPFASEAVLASAAAWLVLEAYPEPDEVDEDNHDKPTSKPSDKPSSSKSRKSSSRSSSSSSTKSNSIPTITETVTIMLSSKEADIGTQSESYITMDQNFFATTIIITDETETGSMSSTSSTGSASSSSVSSSSSRSTKSSSSSVSSPVSTTQSKTTHSSKSSHSSSHSSSSPSHTPTGTKTLPPLSSTKKTSHSSSPSPSKSAEGAAPDVTAIIPTITPSCVQGYATPTAHAIVSADAKAPSIRIYVPAADNAGTNWNAVFDSGFGGDPGQNVQNWQVVIDPQGNGGFTNIVSSGKTGDAIKWTAPAGAKNTFIELLFNKGLGKQTYGMDVLGDGKACIPTCSEPPTTVTRNGAICIKNGCSNDVNCQPTSTPIPNPAGTAVHVKNGCASINGSPRCDSDSTFDSKYNVADTNQPYANAAIYGNFDKTNSMAGNVQPGCKLQAQWPANYGDVYFDVSDGCLYDSGNSKIWDECCTSSTTDQISNPYEKVAASCQRTPGIGFVHFEIYSNGWITDGGKKLHDEINGCTPTSVTSWGFGENHSVQGDGSAANLGQYDTEYLAKFNIDLLFKKGCVGRAIESAGGPAGVDC</sequence>
<gene>
    <name evidence="3" type="ORF">BU16DRAFT_567278</name>
</gene>
<reference evidence="3" key="1">
    <citation type="journal article" date="2020" name="Stud. Mycol.">
        <title>101 Dothideomycetes genomes: a test case for predicting lifestyles and emergence of pathogens.</title>
        <authorList>
            <person name="Haridas S."/>
            <person name="Albert R."/>
            <person name="Binder M."/>
            <person name="Bloem J."/>
            <person name="Labutti K."/>
            <person name="Salamov A."/>
            <person name="Andreopoulos B."/>
            <person name="Baker S."/>
            <person name="Barry K."/>
            <person name="Bills G."/>
            <person name="Bluhm B."/>
            <person name="Cannon C."/>
            <person name="Castanera R."/>
            <person name="Culley D."/>
            <person name="Daum C."/>
            <person name="Ezra D."/>
            <person name="Gonzalez J."/>
            <person name="Henrissat B."/>
            <person name="Kuo A."/>
            <person name="Liang C."/>
            <person name="Lipzen A."/>
            <person name="Lutzoni F."/>
            <person name="Magnuson J."/>
            <person name="Mondo S."/>
            <person name="Nolan M."/>
            <person name="Ohm R."/>
            <person name="Pangilinan J."/>
            <person name="Park H.-J."/>
            <person name="Ramirez L."/>
            <person name="Alfaro M."/>
            <person name="Sun H."/>
            <person name="Tritt A."/>
            <person name="Yoshinaga Y."/>
            <person name="Zwiers L.-H."/>
            <person name="Turgeon B."/>
            <person name="Goodwin S."/>
            <person name="Spatafora J."/>
            <person name="Crous P."/>
            <person name="Grigoriev I."/>
        </authorList>
    </citation>
    <scope>NUCLEOTIDE SEQUENCE</scope>
    <source>
        <strain evidence="3">CBS 269.34</strain>
    </source>
</reference>
<feature type="region of interest" description="Disordered" evidence="1">
    <location>
        <begin position="276"/>
        <end position="372"/>
    </location>
</feature>
<feature type="compositionally biased region" description="Low complexity" evidence="1">
    <location>
        <begin position="276"/>
        <end position="367"/>
    </location>
</feature>
<keyword evidence="2" id="KW-0732">Signal</keyword>
<feature type="compositionally biased region" description="Low complexity" evidence="1">
    <location>
        <begin position="219"/>
        <end position="229"/>
    </location>
</feature>
<feature type="compositionally biased region" description="Basic and acidic residues" evidence="1">
    <location>
        <begin position="197"/>
        <end position="207"/>
    </location>
</feature>
<feature type="region of interest" description="Disordered" evidence="1">
    <location>
        <begin position="191"/>
        <end position="232"/>
    </location>
</feature>
<evidence type="ECO:0000313" key="4">
    <source>
        <dbReference type="Proteomes" id="UP000799750"/>
    </source>
</evidence>
<organism evidence="3 4">
    <name type="scientific">Lophium mytilinum</name>
    <dbReference type="NCBI Taxonomy" id="390894"/>
    <lineage>
        <taxon>Eukaryota</taxon>
        <taxon>Fungi</taxon>
        <taxon>Dikarya</taxon>
        <taxon>Ascomycota</taxon>
        <taxon>Pezizomycotina</taxon>
        <taxon>Dothideomycetes</taxon>
        <taxon>Pleosporomycetidae</taxon>
        <taxon>Mytilinidiales</taxon>
        <taxon>Mytilinidiaceae</taxon>
        <taxon>Lophium</taxon>
    </lineage>
</organism>
<keyword evidence="4" id="KW-1185">Reference proteome</keyword>
<protein>
    <submittedName>
        <fullName evidence="3">Uncharacterized protein</fullName>
    </submittedName>
</protein>
<feature type="chain" id="PRO_5025585798" evidence="2">
    <location>
        <begin position="19"/>
        <end position="753"/>
    </location>
</feature>
<dbReference type="EMBL" id="MU004199">
    <property type="protein sequence ID" value="KAF2489094.1"/>
    <property type="molecule type" value="Genomic_DNA"/>
</dbReference>
<evidence type="ECO:0000256" key="2">
    <source>
        <dbReference type="SAM" id="SignalP"/>
    </source>
</evidence>
<proteinExistence type="predicted"/>
<evidence type="ECO:0000256" key="1">
    <source>
        <dbReference type="SAM" id="MobiDB-lite"/>
    </source>
</evidence>
<dbReference type="OrthoDB" id="3027193at2759"/>
<accession>A0A6A6QAM9</accession>
<name>A0A6A6QAM9_9PEZI</name>
<dbReference type="AlphaFoldDB" id="A0A6A6QAM9"/>
<feature type="signal peptide" evidence="2">
    <location>
        <begin position="1"/>
        <end position="18"/>
    </location>
</feature>
<evidence type="ECO:0000313" key="3">
    <source>
        <dbReference type="EMBL" id="KAF2489094.1"/>
    </source>
</evidence>